<dbReference type="AlphaFoldDB" id="A0A1M7QF39"/>
<reference evidence="6 7" key="1">
    <citation type="submission" date="2016-11" db="EMBL/GenBank/DDBJ databases">
        <authorList>
            <person name="Jaros S."/>
            <person name="Januszkiewicz K."/>
            <person name="Wedrychowicz H."/>
        </authorList>
    </citation>
    <scope>NUCLEOTIDE SEQUENCE [LARGE SCALE GENOMIC DNA]</scope>
    <source>
        <strain evidence="6 7">CGMCC 1.6102</strain>
    </source>
</reference>
<comment type="similarity">
    <text evidence="5">Belongs to the metallo-dependent hydrolases superfamily. Phosphotriesterase family.</text>
</comment>
<dbReference type="InterPro" id="IPR001559">
    <property type="entry name" value="Phosphotriesterase"/>
</dbReference>
<evidence type="ECO:0000256" key="2">
    <source>
        <dbReference type="ARBA" id="ARBA00022801"/>
    </source>
</evidence>
<dbReference type="SUPFAM" id="SSF51556">
    <property type="entry name" value="Metallo-dependent hydrolases"/>
    <property type="match status" value="1"/>
</dbReference>
<dbReference type="Gene3D" id="3.20.20.140">
    <property type="entry name" value="Metal-dependent hydrolases"/>
    <property type="match status" value="1"/>
</dbReference>
<keyword evidence="7" id="KW-1185">Reference proteome</keyword>
<dbReference type="PANTHER" id="PTHR10819">
    <property type="entry name" value="PHOSPHOTRIESTERASE-RELATED"/>
    <property type="match status" value="1"/>
</dbReference>
<feature type="binding site" evidence="4">
    <location>
        <position position="197"/>
    </location>
    <ligand>
        <name>Zn(2+)</name>
        <dbReference type="ChEBI" id="CHEBI:29105"/>
        <label>2</label>
    </ligand>
</feature>
<feature type="binding site" evidence="4">
    <location>
        <position position="46"/>
    </location>
    <ligand>
        <name>Zn(2+)</name>
        <dbReference type="ChEBI" id="CHEBI:29105"/>
        <label>1</label>
    </ligand>
</feature>
<evidence type="ECO:0000313" key="6">
    <source>
        <dbReference type="EMBL" id="SHN29572.1"/>
    </source>
</evidence>
<dbReference type="GO" id="GO:0008270">
    <property type="term" value="F:zinc ion binding"/>
    <property type="evidence" value="ECO:0007669"/>
    <property type="project" value="InterPro"/>
</dbReference>
<protein>
    <submittedName>
        <fullName evidence="6">Phosphotriesterase-related protein</fullName>
    </submittedName>
</protein>
<feature type="binding site" evidence="4">
    <location>
        <position position="48"/>
    </location>
    <ligand>
        <name>Zn(2+)</name>
        <dbReference type="ChEBI" id="CHEBI:29105"/>
        <label>1</label>
    </ligand>
</feature>
<dbReference type="GO" id="GO:0016788">
    <property type="term" value="F:hydrolase activity, acting on ester bonds"/>
    <property type="evidence" value="ECO:0007669"/>
    <property type="project" value="InterPro"/>
</dbReference>
<feature type="binding site" description="via carbamate group" evidence="4">
    <location>
        <position position="164"/>
    </location>
    <ligand>
        <name>Zn(2+)</name>
        <dbReference type="ChEBI" id="CHEBI:29105"/>
        <label>1</label>
    </ligand>
</feature>
<evidence type="ECO:0000256" key="3">
    <source>
        <dbReference type="PIRSR" id="PIRSR601559-50"/>
    </source>
</evidence>
<sequence length="336" mass="37384">MRSWNFFVGMYFLFFASLSAGLCQKGTIMTVKGPIPANQLGQTLIHEHVLVDFIGADSISSSRWDEEEVLKTVAPYAAEIKSLGLNSLIECTPAYLGRDPALLLALSERTGLQILTNTGYYGAVDNKYLPEQAHTLSARELADIWISEWDSGIDHTGIRPGFIKIGVNSDSLSDMHQKLILAAGLTHLQTGLTIASHTGPYLPASQQVAILKDNGIHPSAFIWVHAQNERDMERYSLLAKEGVWISLDGIQPENQNTYLEKLKFLKKEGYLDQVLISHDGGWYSPGEENGGNFREYTTISREFIPLLRANGFTRSDIRKLLVTNPAKAFTIRKKTL</sequence>
<name>A0A1M7QF39_9BACT</name>
<feature type="binding site" evidence="4">
    <location>
        <position position="225"/>
    </location>
    <ligand>
        <name>Zn(2+)</name>
        <dbReference type="ChEBI" id="CHEBI:29105"/>
        <label>2</label>
    </ligand>
</feature>
<dbReference type="Proteomes" id="UP000184513">
    <property type="component" value="Unassembled WGS sequence"/>
</dbReference>
<proteinExistence type="inferred from homology"/>
<evidence type="ECO:0000256" key="1">
    <source>
        <dbReference type="ARBA" id="ARBA00022723"/>
    </source>
</evidence>
<dbReference type="PROSITE" id="PS51347">
    <property type="entry name" value="PHOSPHOTRIESTERASE_2"/>
    <property type="match status" value="1"/>
</dbReference>
<accession>A0A1M7QF39</accession>
<dbReference type="PROSITE" id="PS01322">
    <property type="entry name" value="PHOSPHOTRIESTERASE_1"/>
    <property type="match status" value="1"/>
</dbReference>
<dbReference type="Pfam" id="PF02126">
    <property type="entry name" value="PTE"/>
    <property type="match status" value="1"/>
</dbReference>
<feature type="binding site" evidence="4">
    <location>
        <position position="279"/>
    </location>
    <ligand>
        <name>Zn(2+)</name>
        <dbReference type="ChEBI" id="CHEBI:29105"/>
        <label>1</label>
    </ligand>
</feature>
<dbReference type="STRING" id="388280.SAMN04488057_11768"/>
<dbReference type="EMBL" id="FRCY01000017">
    <property type="protein sequence ID" value="SHN29572.1"/>
    <property type="molecule type" value="Genomic_DNA"/>
</dbReference>
<dbReference type="PANTHER" id="PTHR10819:SF3">
    <property type="entry name" value="PHOSPHOTRIESTERASE-RELATED PROTEIN"/>
    <property type="match status" value="1"/>
</dbReference>
<evidence type="ECO:0000256" key="5">
    <source>
        <dbReference type="PROSITE-ProRule" id="PRU00679"/>
    </source>
</evidence>
<feature type="modified residue" description="N6-carboxylysine" evidence="3 5">
    <location>
        <position position="164"/>
    </location>
</feature>
<comment type="cofactor">
    <cofactor evidence="4">
        <name>a divalent metal cation</name>
        <dbReference type="ChEBI" id="CHEBI:60240"/>
    </cofactor>
    <text evidence="4">Binds 2 divalent metal cations per subunit.</text>
</comment>
<organism evidence="6 7">
    <name type="scientific">Cyclobacterium lianum</name>
    <dbReference type="NCBI Taxonomy" id="388280"/>
    <lineage>
        <taxon>Bacteria</taxon>
        <taxon>Pseudomonadati</taxon>
        <taxon>Bacteroidota</taxon>
        <taxon>Cytophagia</taxon>
        <taxon>Cytophagales</taxon>
        <taxon>Cyclobacteriaceae</taxon>
        <taxon>Cyclobacterium</taxon>
    </lineage>
</organism>
<keyword evidence="2" id="KW-0378">Hydrolase</keyword>
<gene>
    <name evidence="6" type="ORF">SAMN04488057_11768</name>
</gene>
<evidence type="ECO:0000256" key="4">
    <source>
        <dbReference type="PIRSR" id="PIRSR601559-51"/>
    </source>
</evidence>
<evidence type="ECO:0000313" key="7">
    <source>
        <dbReference type="Proteomes" id="UP000184513"/>
    </source>
</evidence>
<feature type="binding site" description="via carbamate group" evidence="4">
    <location>
        <position position="164"/>
    </location>
    <ligand>
        <name>Zn(2+)</name>
        <dbReference type="ChEBI" id="CHEBI:29105"/>
        <label>2</label>
    </ligand>
</feature>
<dbReference type="InterPro" id="IPR017947">
    <property type="entry name" value="AryldialkylPase_Zn-BS"/>
</dbReference>
<dbReference type="InterPro" id="IPR032466">
    <property type="entry name" value="Metal_Hydrolase"/>
</dbReference>
<keyword evidence="1 4" id="KW-0479">Metal-binding</keyword>
<dbReference type="OrthoDB" id="105927at2"/>